<reference evidence="2 3" key="1">
    <citation type="journal article" date="2019" name="Commun. Biol.">
        <title>The bagworm genome reveals a unique fibroin gene that provides high tensile strength.</title>
        <authorList>
            <person name="Kono N."/>
            <person name="Nakamura H."/>
            <person name="Ohtoshi R."/>
            <person name="Tomita M."/>
            <person name="Numata K."/>
            <person name="Arakawa K."/>
        </authorList>
    </citation>
    <scope>NUCLEOTIDE SEQUENCE [LARGE SCALE GENOMIC DNA]</scope>
</reference>
<evidence type="ECO:0000313" key="2">
    <source>
        <dbReference type="EMBL" id="GBP05975.1"/>
    </source>
</evidence>
<comment type="caution">
    <text evidence="2">The sequence shown here is derived from an EMBL/GenBank/DDBJ whole genome shotgun (WGS) entry which is preliminary data.</text>
</comment>
<proteinExistence type="predicted"/>
<evidence type="ECO:0000313" key="3">
    <source>
        <dbReference type="Proteomes" id="UP000299102"/>
    </source>
</evidence>
<keyword evidence="3" id="KW-1185">Reference proteome</keyword>
<accession>A0A4C1SVN3</accession>
<dbReference type="EMBL" id="BGZK01003975">
    <property type="protein sequence ID" value="GBP05975.1"/>
    <property type="molecule type" value="Genomic_DNA"/>
</dbReference>
<dbReference type="Proteomes" id="UP000299102">
    <property type="component" value="Unassembled WGS sequence"/>
</dbReference>
<dbReference type="AlphaFoldDB" id="A0A4C1SVN3"/>
<sequence>MYFHESARRRVSVSDSRPRPAAAAAETRARAGCLFNISAYDIFRAARRCREPASISSHEPSRAHATVECPFARRPPRTRELNFNYCTRSNNAESCGRLRQRSRRASRVGPACVARYCSATWPSTVRSDAPRCRPHANHLRHKLL</sequence>
<name>A0A4C1SVN3_EUMVA</name>
<organism evidence="2 3">
    <name type="scientific">Eumeta variegata</name>
    <name type="common">Bagworm moth</name>
    <name type="synonym">Eumeta japonica</name>
    <dbReference type="NCBI Taxonomy" id="151549"/>
    <lineage>
        <taxon>Eukaryota</taxon>
        <taxon>Metazoa</taxon>
        <taxon>Ecdysozoa</taxon>
        <taxon>Arthropoda</taxon>
        <taxon>Hexapoda</taxon>
        <taxon>Insecta</taxon>
        <taxon>Pterygota</taxon>
        <taxon>Neoptera</taxon>
        <taxon>Endopterygota</taxon>
        <taxon>Lepidoptera</taxon>
        <taxon>Glossata</taxon>
        <taxon>Ditrysia</taxon>
        <taxon>Tineoidea</taxon>
        <taxon>Psychidae</taxon>
        <taxon>Oiketicinae</taxon>
        <taxon>Eumeta</taxon>
    </lineage>
</organism>
<feature type="region of interest" description="Disordered" evidence="1">
    <location>
        <begin position="1"/>
        <end position="21"/>
    </location>
</feature>
<protein>
    <submittedName>
        <fullName evidence="2">Uncharacterized protein</fullName>
    </submittedName>
</protein>
<evidence type="ECO:0000256" key="1">
    <source>
        <dbReference type="SAM" id="MobiDB-lite"/>
    </source>
</evidence>
<gene>
    <name evidence="2" type="ORF">EVAR_70168_1</name>
</gene>